<feature type="active site" description="Proton acceptor" evidence="2">
    <location>
        <position position="146"/>
    </location>
</feature>
<accession>A0A1I6ZJX6</accession>
<dbReference type="STRING" id="477690.SAMN05216474_1420"/>
<evidence type="ECO:0000256" key="1">
    <source>
        <dbReference type="ARBA" id="ARBA00007274"/>
    </source>
</evidence>
<dbReference type="InterPro" id="IPR011004">
    <property type="entry name" value="Trimer_LpxA-like_sf"/>
</dbReference>
<keyword evidence="4" id="KW-0808">Transferase</keyword>
<gene>
    <name evidence="4" type="ORF">SAMN05216474_1420</name>
</gene>
<feature type="site" description="Increases basicity of active site His" evidence="2">
    <location>
        <position position="147"/>
    </location>
</feature>
<evidence type="ECO:0000313" key="4">
    <source>
        <dbReference type="EMBL" id="SFT62940.1"/>
    </source>
</evidence>
<dbReference type="OrthoDB" id="708224at2"/>
<name>A0A1I6ZJX6_9FLAO</name>
<dbReference type="Pfam" id="PF25087">
    <property type="entry name" value="GMPPB_C"/>
    <property type="match status" value="1"/>
</dbReference>
<dbReference type="InterPro" id="IPR056729">
    <property type="entry name" value="GMPPB_C"/>
</dbReference>
<evidence type="ECO:0000313" key="5">
    <source>
        <dbReference type="Proteomes" id="UP000236454"/>
    </source>
</evidence>
<protein>
    <submittedName>
        <fullName evidence="4">Sugar O-acyltransferase, sialic acid O-acetyltransferase NeuD family</fullName>
    </submittedName>
</protein>
<dbReference type="Gene3D" id="2.160.10.10">
    <property type="entry name" value="Hexapeptide repeat proteins"/>
    <property type="match status" value="1"/>
</dbReference>
<evidence type="ECO:0000256" key="2">
    <source>
        <dbReference type="PIRSR" id="PIRSR620019-1"/>
    </source>
</evidence>
<dbReference type="PANTHER" id="PTHR43300:SF7">
    <property type="entry name" value="UDP-N-ACETYLBACILLOSAMINE N-ACETYLTRANSFERASE"/>
    <property type="match status" value="1"/>
</dbReference>
<proteinExistence type="inferred from homology"/>
<dbReference type="InterPro" id="IPR050179">
    <property type="entry name" value="Trans_hexapeptide_repeat"/>
</dbReference>
<keyword evidence="5" id="KW-1185">Reference proteome</keyword>
<comment type="similarity">
    <text evidence="1">Belongs to the transferase hexapeptide repeat family.</text>
</comment>
<organism evidence="4 5">
    <name type="scientific">Lishizhenia tianjinensis</name>
    <dbReference type="NCBI Taxonomy" id="477690"/>
    <lineage>
        <taxon>Bacteria</taxon>
        <taxon>Pseudomonadati</taxon>
        <taxon>Bacteroidota</taxon>
        <taxon>Flavobacteriia</taxon>
        <taxon>Flavobacteriales</taxon>
        <taxon>Crocinitomicaceae</taxon>
        <taxon>Lishizhenia</taxon>
    </lineage>
</organism>
<dbReference type="PANTHER" id="PTHR43300">
    <property type="entry name" value="ACETYLTRANSFERASE"/>
    <property type="match status" value="1"/>
</dbReference>
<dbReference type="AlphaFoldDB" id="A0A1I6ZJX6"/>
<feature type="domain" description="Mannose-1-phosphate guanyltransferase C-terminal" evidence="3">
    <location>
        <begin position="103"/>
        <end position="193"/>
    </location>
</feature>
<evidence type="ECO:0000259" key="3">
    <source>
        <dbReference type="Pfam" id="PF25087"/>
    </source>
</evidence>
<dbReference type="EMBL" id="FPAS01000002">
    <property type="protein sequence ID" value="SFT62940.1"/>
    <property type="molecule type" value="Genomic_DNA"/>
</dbReference>
<dbReference type="SUPFAM" id="SSF51161">
    <property type="entry name" value="Trimeric LpxA-like enzymes"/>
    <property type="match status" value="1"/>
</dbReference>
<reference evidence="4 5" key="1">
    <citation type="submission" date="2016-10" db="EMBL/GenBank/DDBJ databases">
        <authorList>
            <person name="de Groot N.N."/>
        </authorList>
    </citation>
    <scope>NUCLEOTIDE SEQUENCE [LARGE SCALE GENOMIC DNA]</scope>
    <source>
        <strain evidence="4 5">CGMCC 1.7005</strain>
    </source>
</reference>
<dbReference type="GO" id="GO:0016746">
    <property type="term" value="F:acyltransferase activity"/>
    <property type="evidence" value="ECO:0007669"/>
    <property type="project" value="UniProtKB-KW"/>
</dbReference>
<sequence length="223" mass="24396">MKTKVIVIGGKGGAVVVGEQIYDAQMKGANVEFLGYAFDDESFGTEINGFPIVAKTKEVYSKFKDDEDVKFIFQLYRPDLMNERIDLLKSYHIPEDRFYTFIHPSCVVSPSAKIGVGVAIMANSVVNSNVVIGNHCTIHSNSLIGHDTKMGNYNFVAAHNVIGSNNNIGRANFLGLNSTFNNYLNIGDNCFVGMASNVIKSIPDNVKVYGNPAKPFTSKIKAL</sequence>
<dbReference type="InterPro" id="IPR020019">
    <property type="entry name" value="AcTrfase_PglD-like"/>
</dbReference>
<dbReference type="CDD" id="cd03360">
    <property type="entry name" value="LbH_AT_putative"/>
    <property type="match status" value="1"/>
</dbReference>
<dbReference type="Proteomes" id="UP000236454">
    <property type="component" value="Unassembled WGS sequence"/>
</dbReference>
<dbReference type="RefSeq" id="WP_090247668.1">
    <property type="nucleotide sequence ID" value="NZ_FPAS01000002.1"/>
</dbReference>
<keyword evidence="4" id="KW-0012">Acyltransferase</keyword>